<feature type="non-terminal residue" evidence="2">
    <location>
        <position position="39"/>
    </location>
</feature>
<accession>A0A383BU40</accession>
<dbReference type="EMBL" id="UINC01203206">
    <property type="protein sequence ID" value="SVE23350.1"/>
    <property type="molecule type" value="Genomic_DNA"/>
</dbReference>
<evidence type="ECO:0000256" key="1">
    <source>
        <dbReference type="SAM" id="Phobius"/>
    </source>
</evidence>
<organism evidence="2">
    <name type="scientific">marine metagenome</name>
    <dbReference type="NCBI Taxonomy" id="408172"/>
    <lineage>
        <taxon>unclassified sequences</taxon>
        <taxon>metagenomes</taxon>
        <taxon>ecological metagenomes</taxon>
    </lineage>
</organism>
<dbReference type="AlphaFoldDB" id="A0A383BU40"/>
<keyword evidence="1" id="KW-1133">Transmembrane helix</keyword>
<sequence length="39" mass="4361">MQHTPCKQKSPLISGGFDIYNLQSFTLTLAYVILSLFQG</sequence>
<proteinExistence type="predicted"/>
<evidence type="ECO:0000313" key="2">
    <source>
        <dbReference type="EMBL" id="SVE23350.1"/>
    </source>
</evidence>
<gene>
    <name evidence="2" type="ORF">METZ01_LOCUS476204</name>
</gene>
<keyword evidence="1" id="KW-0812">Transmembrane</keyword>
<reference evidence="2" key="1">
    <citation type="submission" date="2018-05" db="EMBL/GenBank/DDBJ databases">
        <authorList>
            <person name="Lanie J.A."/>
            <person name="Ng W.-L."/>
            <person name="Kazmierczak K.M."/>
            <person name="Andrzejewski T.M."/>
            <person name="Davidsen T.M."/>
            <person name="Wayne K.J."/>
            <person name="Tettelin H."/>
            <person name="Glass J.I."/>
            <person name="Rusch D."/>
            <person name="Podicherti R."/>
            <person name="Tsui H.-C.T."/>
            <person name="Winkler M.E."/>
        </authorList>
    </citation>
    <scope>NUCLEOTIDE SEQUENCE</scope>
</reference>
<protein>
    <submittedName>
        <fullName evidence="2">Uncharacterized protein</fullName>
    </submittedName>
</protein>
<keyword evidence="1" id="KW-0472">Membrane</keyword>
<name>A0A383BU40_9ZZZZ</name>
<feature type="transmembrane region" description="Helical" evidence="1">
    <location>
        <begin position="20"/>
        <end position="37"/>
    </location>
</feature>